<evidence type="ECO:0000256" key="6">
    <source>
        <dbReference type="ARBA" id="ARBA00023134"/>
    </source>
</evidence>
<evidence type="ECO:0000256" key="5">
    <source>
        <dbReference type="ARBA" id="ARBA00022741"/>
    </source>
</evidence>
<comment type="caution">
    <text evidence="9">The sequence shown here is derived from an EMBL/GenBank/DDBJ whole genome shotgun (WGS) entry which is preliminary data.</text>
</comment>
<comment type="catalytic activity">
    <reaction evidence="8">
        <text>a 3'-end 3'-phospho-ribonucleotide-RNA + a 5'-end dephospho-ribonucleoside-RNA + GTP = a ribonucleotidyl-ribonucleotide-RNA + GMP + diphosphate</text>
        <dbReference type="Rhea" id="RHEA:68076"/>
        <dbReference type="Rhea" id="RHEA-COMP:10463"/>
        <dbReference type="Rhea" id="RHEA-COMP:13936"/>
        <dbReference type="Rhea" id="RHEA-COMP:17355"/>
        <dbReference type="ChEBI" id="CHEBI:33019"/>
        <dbReference type="ChEBI" id="CHEBI:37565"/>
        <dbReference type="ChEBI" id="CHEBI:58115"/>
        <dbReference type="ChEBI" id="CHEBI:83062"/>
        <dbReference type="ChEBI" id="CHEBI:138284"/>
        <dbReference type="ChEBI" id="CHEBI:173118"/>
        <dbReference type="EC" id="6.5.1.8"/>
    </reaction>
</comment>
<keyword evidence="3 9" id="KW-0436">Ligase</keyword>
<dbReference type="AlphaFoldDB" id="A0A0W8F8I2"/>
<evidence type="ECO:0000256" key="8">
    <source>
        <dbReference type="ARBA" id="ARBA00047746"/>
    </source>
</evidence>
<dbReference type="GO" id="GO:0170057">
    <property type="term" value="F:RNA ligase (GTP) activity"/>
    <property type="evidence" value="ECO:0007669"/>
    <property type="project" value="UniProtKB-EC"/>
</dbReference>
<dbReference type="InterPro" id="IPR036025">
    <property type="entry name" value="RtcB-like_sf"/>
</dbReference>
<evidence type="ECO:0000256" key="7">
    <source>
        <dbReference type="ARBA" id="ARBA00023211"/>
    </source>
</evidence>
<dbReference type="EC" id="6.5.1.8" evidence="2"/>
<dbReference type="SUPFAM" id="SSF103365">
    <property type="entry name" value="Hypothetical protein PH1602"/>
    <property type="match status" value="1"/>
</dbReference>
<evidence type="ECO:0000256" key="2">
    <source>
        <dbReference type="ARBA" id="ARBA00012726"/>
    </source>
</evidence>
<organism evidence="9">
    <name type="scientific">hydrocarbon metagenome</name>
    <dbReference type="NCBI Taxonomy" id="938273"/>
    <lineage>
        <taxon>unclassified sequences</taxon>
        <taxon>metagenomes</taxon>
        <taxon>ecological metagenomes</taxon>
    </lineage>
</organism>
<comment type="cofactor">
    <cofactor evidence="1">
        <name>Mn(2+)</name>
        <dbReference type="ChEBI" id="CHEBI:29035"/>
    </cofactor>
</comment>
<gene>
    <name evidence="9" type="ORF">ASZ90_013600</name>
</gene>
<accession>A0A0W8F8I2</accession>
<keyword evidence="7" id="KW-0464">Manganese</keyword>
<dbReference type="InterPro" id="IPR001233">
    <property type="entry name" value="RtcB"/>
</dbReference>
<dbReference type="GO" id="GO:0046872">
    <property type="term" value="F:metal ion binding"/>
    <property type="evidence" value="ECO:0007669"/>
    <property type="project" value="UniProtKB-KW"/>
</dbReference>
<dbReference type="GO" id="GO:0006396">
    <property type="term" value="P:RNA processing"/>
    <property type="evidence" value="ECO:0007669"/>
    <property type="project" value="InterPro"/>
</dbReference>
<evidence type="ECO:0000313" key="9">
    <source>
        <dbReference type="EMBL" id="KUG16691.1"/>
    </source>
</evidence>
<protein>
    <recommendedName>
        <fullName evidence="2">3'-phosphate/5'-hydroxy nucleic acid ligase</fullName>
        <ecNumber evidence="2">6.5.1.8</ecNumber>
    </recommendedName>
</protein>
<keyword evidence="5" id="KW-0547">Nucleotide-binding</keyword>
<keyword evidence="6" id="KW-0342">GTP-binding</keyword>
<dbReference type="EMBL" id="LNQE01001483">
    <property type="protein sequence ID" value="KUG16691.1"/>
    <property type="molecule type" value="Genomic_DNA"/>
</dbReference>
<name>A0A0W8F8I2_9ZZZZ</name>
<evidence type="ECO:0000256" key="3">
    <source>
        <dbReference type="ARBA" id="ARBA00022598"/>
    </source>
</evidence>
<dbReference type="GO" id="GO:0003972">
    <property type="term" value="F:RNA ligase (ATP) activity"/>
    <property type="evidence" value="ECO:0007669"/>
    <property type="project" value="TreeGrafter"/>
</dbReference>
<evidence type="ECO:0000256" key="4">
    <source>
        <dbReference type="ARBA" id="ARBA00022723"/>
    </source>
</evidence>
<dbReference type="PANTHER" id="PTHR11118:SF1">
    <property type="entry name" value="RNA-SPLICING LIGASE RTCB HOMOLOG"/>
    <property type="match status" value="1"/>
</dbReference>
<evidence type="ECO:0000256" key="1">
    <source>
        <dbReference type="ARBA" id="ARBA00001936"/>
    </source>
</evidence>
<dbReference type="Gene3D" id="3.90.1860.10">
    <property type="entry name" value="tRNA-splicing ligase RtcB"/>
    <property type="match status" value="1"/>
</dbReference>
<proteinExistence type="predicted"/>
<dbReference type="PROSITE" id="PS01288">
    <property type="entry name" value="UPF0027"/>
    <property type="match status" value="1"/>
</dbReference>
<keyword evidence="4" id="KW-0479">Metal-binding</keyword>
<sequence>MEIEKIDDNIYEVPIGYRPGMRVPGRIFVSAALREMVEPGTVDQVANVATLPGIVGHSMAMPDAHLGYGFPIGGVAAFKEQGGIISPGGVGFDINCGVRLLR</sequence>
<dbReference type="GO" id="GO:0005525">
    <property type="term" value="F:GTP binding"/>
    <property type="evidence" value="ECO:0007669"/>
    <property type="project" value="UniProtKB-KW"/>
</dbReference>
<reference evidence="9" key="1">
    <citation type="journal article" date="2015" name="Proc. Natl. Acad. Sci. U.S.A.">
        <title>Networks of energetic and metabolic interactions define dynamics in microbial communities.</title>
        <authorList>
            <person name="Embree M."/>
            <person name="Liu J.K."/>
            <person name="Al-Bassam M.M."/>
            <person name="Zengler K."/>
        </authorList>
    </citation>
    <scope>NUCLEOTIDE SEQUENCE</scope>
</reference>
<dbReference type="Pfam" id="PF01139">
    <property type="entry name" value="RtcB"/>
    <property type="match status" value="1"/>
</dbReference>
<dbReference type="PANTHER" id="PTHR11118">
    <property type="entry name" value="RNA-SPLICING LIGASE RTCB HOMOLOG"/>
    <property type="match status" value="1"/>
</dbReference>